<organism evidence="9 10">
    <name type="scientific">Aphanothece hegewaldii CCALA 016</name>
    <dbReference type="NCBI Taxonomy" id="2107694"/>
    <lineage>
        <taxon>Bacteria</taxon>
        <taxon>Bacillati</taxon>
        <taxon>Cyanobacteriota</taxon>
        <taxon>Cyanophyceae</taxon>
        <taxon>Oscillatoriophycideae</taxon>
        <taxon>Chroococcales</taxon>
        <taxon>Aphanothecaceae</taxon>
        <taxon>Aphanothece</taxon>
    </lineage>
</organism>
<proteinExistence type="predicted"/>
<evidence type="ECO:0000256" key="7">
    <source>
        <dbReference type="SAM" id="Phobius"/>
    </source>
</evidence>
<evidence type="ECO:0000313" key="10">
    <source>
        <dbReference type="Proteomes" id="UP000239001"/>
    </source>
</evidence>
<protein>
    <submittedName>
        <fullName evidence="9">ABC transporter</fullName>
    </submittedName>
</protein>
<feature type="transmembrane region" description="Helical" evidence="7">
    <location>
        <begin position="23"/>
        <end position="43"/>
    </location>
</feature>
<feature type="transmembrane region" description="Helical" evidence="7">
    <location>
        <begin position="321"/>
        <end position="346"/>
    </location>
</feature>
<accession>A0A2T1LY72</accession>
<dbReference type="RefSeq" id="WP_106456957.1">
    <property type="nucleotide sequence ID" value="NZ_PXOH01000010.1"/>
</dbReference>
<evidence type="ECO:0000256" key="5">
    <source>
        <dbReference type="ARBA" id="ARBA00022989"/>
    </source>
</evidence>
<dbReference type="EMBL" id="PXOH01000010">
    <property type="protein sequence ID" value="PSF37269.1"/>
    <property type="molecule type" value="Genomic_DNA"/>
</dbReference>
<keyword evidence="5 7" id="KW-1133">Transmembrane helix</keyword>
<name>A0A2T1LY72_9CHRO</name>
<keyword evidence="2" id="KW-0813">Transport</keyword>
<keyword evidence="3" id="KW-1003">Cell membrane</keyword>
<reference evidence="9 10" key="1">
    <citation type="submission" date="2018-03" db="EMBL/GenBank/DDBJ databases">
        <title>The ancient ancestry and fast evolution of plastids.</title>
        <authorList>
            <person name="Moore K.R."/>
            <person name="Magnabosco C."/>
            <person name="Momper L."/>
            <person name="Gold D.A."/>
            <person name="Bosak T."/>
            <person name="Fournier G.P."/>
        </authorList>
    </citation>
    <scope>NUCLEOTIDE SEQUENCE [LARGE SCALE GENOMIC DNA]</scope>
    <source>
        <strain evidence="9 10">CCALA 016</strain>
    </source>
</reference>
<dbReference type="GO" id="GO:0005886">
    <property type="term" value="C:plasma membrane"/>
    <property type="evidence" value="ECO:0007669"/>
    <property type="project" value="UniProtKB-SubCell"/>
</dbReference>
<evidence type="ECO:0000256" key="1">
    <source>
        <dbReference type="ARBA" id="ARBA00004651"/>
    </source>
</evidence>
<comment type="subcellular location">
    <subcellularLocation>
        <location evidence="1">Cell membrane</location>
        <topology evidence="1">Multi-pass membrane protein</topology>
    </subcellularLocation>
</comment>
<dbReference type="NCBIfam" id="TIGR01185">
    <property type="entry name" value="devC"/>
    <property type="match status" value="1"/>
</dbReference>
<sequence length="389" mass="43052">MLPKFLRKTPLAWLQVSREKSRLAIALAGIAFADLLMFTQLGFKNALFDASIKPHEILDTDLVLINPQFETIFAVKSFSRERLYQAMRVEGIQSANSLYIGSAPWRNPDTTVDRPILVFGASPTQSIFKLPEVNQHLNDLKMLDKVLYDQAGRVEYGPIAELFKKNNQVSIQLNHKEVKVVGVFSLGASFAADGNVITSDSTFLNIFPDRQPYQIDVGLIKVKPNVAQQTVKANLQQLLPKNEVLVLTLDEFAQREKAYWANSTAIGFIFTLGTVVGFIVGIVIVYQILYSDVSDHLPEYATLKAMGYGDRYLIGVLMQEALILAILGFIPGFIASFGLYSLASSATLLPIIMTQQRAINVLILTIIMCGGSGIVAMRKLQTADPSDIF</sequence>
<reference evidence="9 10" key="2">
    <citation type="submission" date="2018-03" db="EMBL/GenBank/DDBJ databases">
        <authorList>
            <person name="Keele B.F."/>
        </authorList>
    </citation>
    <scope>NUCLEOTIDE SEQUENCE [LARGE SCALE GENOMIC DNA]</scope>
    <source>
        <strain evidence="9 10">CCALA 016</strain>
    </source>
</reference>
<dbReference type="PANTHER" id="PTHR43738:SF1">
    <property type="entry name" value="HEMIN TRANSPORT SYSTEM PERMEASE PROTEIN HRTB-RELATED"/>
    <property type="match status" value="1"/>
</dbReference>
<evidence type="ECO:0000256" key="6">
    <source>
        <dbReference type="ARBA" id="ARBA00023136"/>
    </source>
</evidence>
<evidence type="ECO:0000256" key="4">
    <source>
        <dbReference type="ARBA" id="ARBA00022692"/>
    </source>
</evidence>
<keyword evidence="10" id="KW-1185">Reference proteome</keyword>
<dbReference type="PIRSF" id="PIRSF031773">
    <property type="entry name" value="DevC"/>
    <property type="match status" value="1"/>
</dbReference>
<evidence type="ECO:0000256" key="2">
    <source>
        <dbReference type="ARBA" id="ARBA00022448"/>
    </source>
</evidence>
<comment type="caution">
    <text evidence="9">The sequence shown here is derived from an EMBL/GenBank/DDBJ whole genome shotgun (WGS) entry which is preliminary data.</text>
</comment>
<keyword evidence="4 7" id="KW-0812">Transmembrane</keyword>
<dbReference type="PANTHER" id="PTHR43738">
    <property type="entry name" value="ABC TRANSPORTER, MEMBRANE PROTEIN"/>
    <property type="match status" value="1"/>
</dbReference>
<feature type="transmembrane region" description="Helical" evidence="7">
    <location>
        <begin position="358"/>
        <end position="377"/>
    </location>
</feature>
<keyword evidence="6 7" id="KW-0472">Membrane</keyword>
<dbReference type="AlphaFoldDB" id="A0A2T1LY72"/>
<feature type="transmembrane region" description="Helical" evidence="7">
    <location>
        <begin position="265"/>
        <end position="289"/>
    </location>
</feature>
<gene>
    <name evidence="9" type="ORF">C7H19_11160</name>
</gene>
<evidence type="ECO:0000313" key="9">
    <source>
        <dbReference type="EMBL" id="PSF37269.1"/>
    </source>
</evidence>
<dbReference type="InterPro" id="IPR051125">
    <property type="entry name" value="ABC-4/HrtB_transporter"/>
</dbReference>
<evidence type="ECO:0000259" key="8">
    <source>
        <dbReference type="Pfam" id="PF02687"/>
    </source>
</evidence>
<evidence type="ECO:0000256" key="3">
    <source>
        <dbReference type="ARBA" id="ARBA00022475"/>
    </source>
</evidence>
<dbReference type="InterPro" id="IPR005891">
    <property type="entry name" value="DevC"/>
</dbReference>
<dbReference type="Proteomes" id="UP000239001">
    <property type="component" value="Unassembled WGS sequence"/>
</dbReference>
<dbReference type="InterPro" id="IPR003838">
    <property type="entry name" value="ABC3_permease_C"/>
</dbReference>
<feature type="domain" description="ABC3 transporter permease C-terminal" evidence="8">
    <location>
        <begin position="275"/>
        <end position="381"/>
    </location>
</feature>
<dbReference type="Pfam" id="PF02687">
    <property type="entry name" value="FtsX"/>
    <property type="match status" value="1"/>
</dbReference>
<dbReference type="OrthoDB" id="180999at2"/>